<protein>
    <submittedName>
        <fullName evidence="3">CRISPR-associated protein Cas5h</fullName>
    </submittedName>
</protein>
<dbReference type="EMBL" id="BDME01000002">
    <property type="protein sequence ID" value="GAX88010.1"/>
    <property type="molecule type" value="Genomic_DNA"/>
</dbReference>
<organism evidence="3 4">
    <name type="scientific">Lebetimonas natsushimae</name>
    <dbReference type="NCBI Taxonomy" id="1936991"/>
    <lineage>
        <taxon>Bacteria</taxon>
        <taxon>Pseudomonadati</taxon>
        <taxon>Campylobacterota</taxon>
        <taxon>Epsilonproteobacteria</taxon>
        <taxon>Nautiliales</taxon>
        <taxon>Nautiliaceae</taxon>
        <taxon>Lebetimonas</taxon>
    </lineage>
</organism>
<proteinExistence type="predicted"/>
<dbReference type="NCBIfam" id="TIGR02592">
    <property type="entry name" value="cas_Cas5h"/>
    <property type="match status" value="1"/>
</dbReference>
<evidence type="ECO:0000313" key="4">
    <source>
        <dbReference type="Proteomes" id="UP000217944"/>
    </source>
</evidence>
<dbReference type="AlphaFoldDB" id="A0A292YGI8"/>
<dbReference type="GO" id="GO:0051607">
    <property type="term" value="P:defense response to virus"/>
    <property type="evidence" value="ECO:0007669"/>
    <property type="project" value="UniProtKB-KW"/>
</dbReference>
<evidence type="ECO:0000256" key="2">
    <source>
        <dbReference type="SAM" id="Phobius"/>
    </source>
</evidence>
<dbReference type="InterPro" id="IPR013421">
    <property type="entry name" value="CRISPR-assoc_prot_Cas5_HALMA"/>
</dbReference>
<evidence type="ECO:0000256" key="1">
    <source>
        <dbReference type="ARBA" id="ARBA00023118"/>
    </source>
</evidence>
<sequence length="235" mass="28108">MKALSFNLSGKFAHFKKPDVNSYAYFTYSHIHKIALLGIIGAILGLEGYKRDLKDYPEFYEKLKDFKISIIPKKPYFSKKMIYFNNSVGYASREEGGNLIVREQWLEKPQWEILILENETEEFKELKNRLFKKEFAFIPYLGKNDHFAKIENIKEIEFKRGEKDLVCVSLIPKNKAVLKKHPRFGEQFFYSEFLPVALKKKFLIYEYEEMILSSWIVECKDENYFEYNNENLYFI</sequence>
<dbReference type="Proteomes" id="UP000217944">
    <property type="component" value="Unassembled WGS sequence"/>
</dbReference>
<dbReference type="OrthoDB" id="5363158at2"/>
<keyword evidence="2" id="KW-1133">Transmembrane helix</keyword>
<reference evidence="3 4" key="1">
    <citation type="journal article" date="2017" name="Syst. Appl. Microbiol.">
        <title>Lebetimonas natsushimae sp. nov., a novel strictly anaerobic, moderately thermophilic chemoautotroph isolated from a deep-sea hydrothermal vent polychaete nest in the Mid-Okinawa Trough.</title>
        <authorList>
            <person name="Nagata R."/>
            <person name="Takaki Y."/>
            <person name="Tame A."/>
            <person name="Nunoura T."/>
            <person name="Muto H."/>
            <person name="Mino S."/>
            <person name="Sawayama S."/>
            <person name="Takai K."/>
            <person name="Nakagawa S."/>
        </authorList>
    </citation>
    <scope>NUCLEOTIDE SEQUENCE [LARGE SCALE GENOMIC DNA]</scope>
    <source>
        <strain evidence="3 4">HS1857</strain>
    </source>
</reference>
<dbReference type="InterPro" id="IPR013422">
    <property type="entry name" value="CRISPR-assoc_prot_Cas5_N"/>
</dbReference>
<evidence type="ECO:0000313" key="3">
    <source>
        <dbReference type="EMBL" id="GAX88010.1"/>
    </source>
</evidence>
<comment type="caution">
    <text evidence="3">The sequence shown here is derived from an EMBL/GenBank/DDBJ whole genome shotgun (WGS) entry which is preliminary data.</text>
</comment>
<feature type="transmembrane region" description="Helical" evidence="2">
    <location>
        <begin position="25"/>
        <end position="46"/>
    </location>
</feature>
<gene>
    <name evidence="3" type="ORF">LNAT_P1307</name>
</gene>
<accession>A0A292YGI8</accession>
<dbReference type="RefSeq" id="WP_096259636.1">
    <property type="nucleotide sequence ID" value="NZ_BDME01000002.1"/>
</dbReference>
<dbReference type="NCBIfam" id="TIGR02593">
    <property type="entry name" value="CRISPR_cas5"/>
    <property type="match status" value="1"/>
</dbReference>
<keyword evidence="4" id="KW-1185">Reference proteome</keyword>
<keyword evidence="2" id="KW-0472">Membrane</keyword>
<name>A0A292YGI8_9BACT</name>
<keyword evidence="2" id="KW-0812">Transmembrane</keyword>
<keyword evidence="1" id="KW-0051">Antiviral defense</keyword>